<comment type="caution">
    <text evidence="2">The sequence shown here is derived from an EMBL/GenBank/DDBJ whole genome shotgun (WGS) entry which is preliminary data.</text>
</comment>
<sequence>MNDHHHKLVQRKVQFDYSDSPLHWIPGEPEASHAINVIHMMLPAGELWFCRLYNKALPFVKEGRLREDVQGFIRQEAMHARAHSGALERYLSHHGIDSTRYLKVMDYLFEQLLSDTPLGIELFNRTPWLKRWWIGQRCAIVAAVEHFTCILGKWILEADALDRAKADPVLLDLFRWHGAEEVEHRNVAHDLHVHLGGTFVSRQLWMFVVWPLIIYLFAFGTRTLSRQDPTIARPRSFATIWRDGSKSGVLPKISSLATSFLRYFKPWYHPDHEANTQEALDYLARSPAASRAARAS</sequence>
<gene>
    <name evidence="2" type="ORF">CEG18_04805</name>
</gene>
<proteinExistence type="predicted"/>
<dbReference type="EMBL" id="NJBA01000002">
    <property type="protein sequence ID" value="OWP51592.1"/>
    <property type="molecule type" value="Genomic_DNA"/>
</dbReference>
<dbReference type="GO" id="GO:0016787">
    <property type="term" value="F:hydrolase activity"/>
    <property type="evidence" value="ECO:0007669"/>
    <property type="project" value="UniProtKB-KW"/>
</dbReference>
<dbReference type="AlphaFoldDB" id="A0A246FB83"/>
<name>A0A246FB83_PSENT</name>
<keyword evidence="1" id="KW-0472">Membrane</keyword>
<evidence type="ECO:0000256" key="1">
    <source>
        <dbReference type="SAM" id="Phobius"/>
    </source>
</evidence>
<dbReference type="Pfam" id="PF10118">
    <property type="entry name" value="Metal_hydrol"/>
    <property type="match status" value="1"/>
</dbReference>
<dbReference type="PIRSF" id="PIRSF007580">
    <property type="entry name" value="UCP07580"/>
    <property type="match status" value="1"/>
</dbReference>
<evidence type="ECO:0000313" key="2">
    <source>
        <dbReference type="EMBL" id="OWP51592.1"/>
    </source>
</evidence>
<feature type="transmembrane region" description="Helical" evidence="1">
    <location>
        <begin position="204"/>
        <end position="225"/>
    </location>
</feature>
<dbReference type="Proteomes" id="UP000198145">
    <property type="component" value="Unassembled WGS sequence"/>
</dbReference>
<organism evidence="2 3">
    <name type="scientific">Pseudomonas nitroreducens</name>
    <dbReference type="NCBI Taxonomy" id="46680"/>
    <lineage>
        <taxon>Bacteria</taxon>
        <taxon>Pseudomonadati</taxon>
        <taxon>Pseudomonadota</taxon>
        <taxon>Gammaproteobacteria</taxon>
        <taxon>Pseudomonadales</taxon>
        <taxon>Pseudomonadaceae</taxon>
        <taxon>Pseudomonas</taxon>
    </lineage>
</organism>
<dbReference type="PANTHER" id="PTHR39456">
    <property type="entry name" value="METAL-DEPENDENT HYDROLASE"/>
    <property type="match status" value="1"/>
</dbReference>
<dbReference type="eggNOG" id="COG3687">
    <property type="taxonomic scope" value="Bacteria"/>
</dbReference>
<reference evidence="2 3" key="1">
    <citation type="submission" date="2017-06" db="EMBL/GenBank/DDBJ databases">
        <title>Draft genome of Pseudomonas nitroreducens DF05.</title>
        <authorList>
            <person name="Iyer R."/>
        </authorList>
    </citation>
    <scope>NUCLEOTIDE SEQUENCE [LARGE SCALE GENOMIC DNA]</scope>
    <source>
        <strain evidence="2 3">DF05</strain>
    </source>
</reference>
<dbReference type="STRING" id="46680.GCA_000807755_04224"/>
<accession>A0A246FB83</accession>
<dbReference type="PANTHER" id="PTHR39456:SF1">
    <property type="entry name" value="METAL-DEPENDENT HYDROLASE"/>
    <property type="match status" value="1"/>
</dbReference>
<dbReference type="RefSeq" id="WP_088416516.1">
    <property type="nucleotide sequence ID" value="NZ_NJBA01000002.1"/>
</dbReference>
<evidence type="ECO:0000313" key="3">
    <source>
        <dbReference type="Proteomes" id="UP000198145"/>
    </source>
</evidence>
<dbReference type="InterPro" id="IPR016516">
    <property type="entry name" value="UCP07580"/>
</dbReference>
<keyword evidence="2" id="KW-0378">Hydrolase</keyword>
<protein>
    <submittedName>
        <fullName evidence="2">Metal-dependent hydrolase</fullName>
    </submittedName>
</protein>
<keyword evidence="1" id="KW-1133">Transmembrane helix</keyword>
<keyword evidence="1" id="KW-0812">Transmembrane</keyword>